<evidence type="ECO:0000256" key="1">
    <source>
        <dbReference type="ARBA" id="ARBA00004651"/>
    </source>
</evidence>
<feature type="transmembrane region" description="Helical" evidence="10">
    <location>
        <begin position="162"/>
        <end position="190"/>
    </location>
</feature>
<keyword evidence="8 10" id="KW-0675">Receptor</keyword>
<keyword evidence="12" id="KW-1185">Reference proteome</keyword>
<accession>A0A9N9TID3</accession>
<feature type="transmembrane region" description="Helical" evidence="10">
    <location>
        <begin position="222"/>
        <end position="245"/>
    </location>
</feature>
<comment type="subcellular location">
    <subcellularLocation>
        <location evidence="1 10">Cell membrane</location>
        <topology evidence="1 10">Multi-pass membrane protein</topology>
    </subcellularLocation>
</comment>
<evidence type="ECO:0000256" key="7">
    <source>
        <dbReference type="ARBA" id="ARBA00023136"/>
    </source>
</evidence>
<feature type="transmembrane region" description="Helical" evidence="10">
    <location>
        <begin position="109"/>
        <end position="129"/>
    </location>
</feature>
<evidence type="ECO:0000313" key="11">
    <source>
        <dbReference type="EMBL" id="CAG9854385.1"/>
    </source>
</evidence>
<evidence type="ECO:0000256" key="6">
    <source>
        <dbReference type="ARBA" id="ARBA00022989"/>
    </source>
</evidence>
<feature type="transmembrane region" description="Helical" evidence="10">
    <location>
        <begin position="307"/>
        <end position="333"/>
    </location>
</feature>
<dbReference type="EMBL" id="OU900094">
    <property type="protein sequence ID" value="CAG9854385.1"/>
    <property type="molecule type" value="Genomic_DNA"/>
</dbReference>
<dbReference type="Proteomes" id="UP001153712">
    <property type="component" value="Chromosome 1"/>
</dbReference>
<dbReference type="Pfam" id="PF02949">
    <property type="entry name" value="7tm_6"/>
    <property type="match status" value="1"/>
</dbReference>
<comment type="similarity">
    <text evidence="10">Belongs to the insect chemoreceptor superfamily. Heteromeric odorant receptor channel (TC 1.A.69) family.</text>
</comment>
<gene>
    <name evidence="11" type="ORF">PHYEVI_LOCUS848</name>
</gene>
<evidence type="ECO:0000256" key="2">
    <source>
        <dbReference type="ARBA" id="ARBA00022475"/>
    </source>
</evidence>
<dbReference type="AlphaFoldDB" id="A0A9N9TID3"/>
<dbReference type="InterPro" id="IPR004117">
    <property type="entry name" value="7tm6_olfct_rcpt"/>
</dbReference>
<dbReference type="GO" id="GO:0004984">
    <property type="term" value="F:olfactory receptor activity"/>
    <property type="evidence" value="ECO:0007669"/>
    <property type="project" value="InterPro"/>
</dbReference>
<evidence type="ECO:0000313" key="12">
    <source>
        <dbReference type="Proteomes" id="UP001153712"/>
    </source>
</evidence>
<keyword evidence="5 10" id="KW-0552">Olfaction</keyword>
<reference evidence="11" key="1">
    <citation type="submission" date="2022-01" db="EMBL/GenBank/DDBJ databases">
        <authorList>
            <person name="King R."/>
        </authorList>
    </citation>
    <scope>NUCLEOTIDE SEQUENCE</scope>
</reference>
<feature type="transmembrane region" description="Helical" evidence="10">
    <location>
        <begin position="339"/>
        <end position="364"/>
    </location>
</feature>
<keyword evidence="6 10" id="KW-1133">Transmembrane helix</keyword>
<dbReference type="PANTHER" id="PTHR21137">
    <property type="entry name" value="ODORANT RECEPTOR"/>
    <property type="match status" value="1"/>
</dbReference>
<evidence type="ECO:0000256" key="4">
    <source>
        <dbReference type="ARBA" id="ARBA00022692"/>
    </source>
</evidence>
<organism evidence="11 12">
    <name type="scientific">Phyllotreta striolata</name>
    <name type="common">Striped flea beetle</name>
    <name type="synonym">Crioceris striolata</name>
    <dbReference type="NCBI Taxonomy" id="444603"/>
    <lineage>
        <taxon>Eukaryota</taxon>
        <taxon>Metazoa</taxon>
        <taxon>Ecdysozoa</taxon>
        <taxon>Arthropoda</taxon>
        <taxon>Hexapoda</taxon>
        <taxon>Insecta</taxon>
        <taxon>Pterygota</taxon>
        <taxon>Neoptera</taxon>
        <taxon>Endopterygota</taxon>
        <taxon>Coleoptera</taxon>
        <taxon>Polyphaga</taxon>
        <taxon>Cucujiformia</taxon>
        <taxon>Chrysomeloidea</taxon>
        <taxon>Chrysomelidae</taxon>
        <taxon>Galerucinae</taxon>
        <taxon>Alticini</taxon>
        <taxon>Phyllotreta</taxon>
    </lineage>
</organism>
<evidence type="ECO:0000256" key="5">
    <source>
        <dbReference type="ARBA" id="ARBA00022725"/>
    </source>
</evidence>
<comment type="caution">
    <text evidence="10">Lacks conserved residue(s) required for the propagation of feature annotation.</text>
</comment>
<evidence type="ECO:0000256" key="8">
    <source>
        <dbReference type="ARBA" id="ARBA00023170"/>
    </source>
</evidence>
<name>A0A9N9TID3_PHYSR</name>
<dbReference type="OrthoDB" id="8117390at2759"/>
<evidence type="ECO:0000256" key="10">
    <source>
        <dbReference type="RuleBase" id="RU351113"/>
    </source>
</evidence>
<feature type="transmembrane region" description="Helical" evidence="10">
    <location>
        <begin position="76"/>
        <end position="97"/>
    </location>
</feature>
<protein>
    <recommendedName>
        <fullName evidence="10">Odorant receptor</fullName>
    </recommendedName>
</protein>
<keyword evidence="2" id="KW-1003">Cell membrane</keyword>
<keyword evidence="7 10" id="KW-0472">Membrane</keyword>
<dbReference type="PANTHER" id="PTHR21137:SF35">
    <property type="entry name" value="ODORANT RECEPTOR 19A-RELATED"/>
    <property type="match status" value="1"/>
</dbReference>
<dbReference type="GO" id="GO:0005886">
    <property type="term" value="C:plasma membrane"/>
    <property type="evidence" value="ECO:0007669"/>
    <property type="project" value="UniProtKB-SubCell"/>
</dbReference>
<keyword evidence="4 10" id="KW-0812">Transmembrane</keyword>
<keyword evidence="3 10" id="KW-0716">Sensory transduction</keyword>
<evidence type="ECO:0000256" key="9">
    <source>
        <dbReference type="ARBA" id="ARBA00023224"/>
    </source>
</evidence>
<keyword evidence="9 10" id="KW-0807">Transducer</keyword>
<evidence type="ECO:0000256" key="3">
    <source>
        <dbReference type="ARBA" id="ARBA00022606"/>
    </source>
</evidence>
<proteinExistence type="inferred from homology"/>
<dbReference type="GO" id="GO:0007165">
    <property type="term" value="P:signal transduction"/>
    <property type="evidence" value="ECO:0007669"/>
    <property type="project" value="UniProtKB-KW"/>
</dbReference>
<dbReference type="GO" id="GO:0005549">
    <property type="term" value="F:odorant binding"/>
    <property type="evidence" value="ECO:0007669"/>
    <property type="project" value="InterPro"/>
</dbReference>
<sequence length="442" mass="50803">MQITEIEKLAINPHKLSLIILNSSGIERAEKMFFDRLAYRLMKTTDFCKLPLWFTKLLLQSALLWPVQKASATKKLLLFAVIMICCTFIKFGLLVTLTSKSSNIVESAAQIRDITLILQASVKIVFLYYNHKKFQPFINMILNDFWPSNLFDEKSENRLKTFYNAVITMMILNTMFSTAYCITVTVSALLKGEFQMDTIYPFLDYKSSPFYELNVMLQYVSLQYFCHVGIFGADFLFMSICTCVISQYKLLCRALSAFGTDEMMEINEKLRGIGTDQLIGRNYGLHKEYFVRCVNHHRMLLMLTENVNSIFSFMTFLTLTVCTAGVCTGVFTLSSLETITVPMVLIIANYTMGFLTELFVYCIIGNEFYEEALLLPEFIFAGNWNEYANNGMTKDLKFMIHRSQSVSPLHAYGLYNINMDSFAKVLKLSFSVYTFLSTIKNK</sequence>